<feature type="domain" description="ATP-dependent DNA ligase family profile" evidence="17">
    <location>
        <begin position="186"/>
        <end position="294"/>
    </location>
</feature>
<reference evidence="20" key="1">
    <citation type="submission" date="2024-06" db="EMBL/GenBank/DDBJ databases">
        <authorList>
            <consortium name="consrtm"/>
            <person name="Uemura M."/>
            <person name="Terahara T."/>
        </authorList>
    </citation>
    <scope>NUCLEOTIDE SEQUENCE</scope>
    <source>
        <strain evidence="20">KM77-8</strain>
    </source>
</reference>
<dbReference type="InterPro" id="IPR012308">
    <property type="entry name" value="DNA_ligase_ATP-dep_N"/>
</dbReference>
<protein>
    <recommendedName>
        <fullName evidence="15">DNA ligase B</fullName>
        <ecNumber evidence="1">6.5.1.1</ecNumber>
    </recommendedName>
</protein>
<dbReference type="GO" id="GO:0006260">
    <property type="term" value="P:DNA replication"/>
    <property type="evidence" value="ECO:0007669"/>
    <property type="project" value="UniProtKB-KW"/>
</dbReference>
<dbReference type="InterPro" id="IPR012310">
    <property type="entry name" value="DNA_ligase_ATP-dep_cent"/>
</dbReference>
<sequence>MLLSRLAHVSQEVAATSARSRKIALLAGLFREAEPDDVPVVIPYLAGRLPQGRIGVGWKVLSRPVAPAGEPSLTVREVDALLTRLGKVSGPGSQTERARLVGELLGACTGDEQRFLFGLLTGEVRQGALDAVAVEGLAQATDAPATDVRRAVMLAGSLQTVAGALLADGPGALERFRLTVGRPVLPMLAHSASSVAEAVGKLGVCAVEEKLDGIRVQVHRDGDTVRVHTRTLDDITDRLPEVTAVARELEGERFILDGEVISFDQDGRPRSFQETAGRVGSRVDVATAAREVPVSPSSSTRSVWTAATCWTSLHRTARGTVPAGPRTPAGAPHPRVGARGPGRRGGVPRRDAGARPRGRRRQGRGRPYSAGRRGASWLKVKPVHTLDLVVLAAEWGHGRRTGKLSNLHLGARTADGGFAMLGKTFKGMTDAMLTWQTARLRELAVEESGYVVTVRPELVVEIAYDGLQRSSRYPAGVTLRFARVIRYREDKRPEDADTVESLLSAHPGYGREGRPQRRTAVVPAHRSGRGGVARSYGRPVLRPARLRGVDGAEGRVRPRRAGLGGGTPRVPGGAGAGAAGRAGRGARGGAAGGRQDRHGVGGGGRSRSGGGRARHLHDGVAAEVGEDGGVPGARPGGVVLPGPGPRGDRLRPERVSRPPGGALVLRRPPALRRPPPRGKVGKHSVPQGGQRCTSPP</sequence>
<dbReference type="GO" id="GO:0046872">
    <property type="term" value="F:metal ion binding"/>
    <property type="evidence" value="ECO:0007669"/>
    <property type="project" value="UniProtKB-KW"/>
</dbReference>
<dbReference type="GO" id="GO:0006310">
    <property type="term" value="P:DNA recombination"/>
    <property type="evidence" value="ECO:0007669"/>
    <property type="project" value="UniProtKB-KW"/>
</dbReference>
<dbReference type="Gene3D" id="1.10.3260.10">
    <property type="entry name" value="DNA ligase, ATP-dependent, N-terminal domain"/>
    <property type="match status" value="1"/>
</dbReference>
<evidence type="ECO:0000256" key="11">
    <source>
        <dbReference type="ARBA" id="ARBA00023204"/>
    </source>
</evidence>
<dbReference type="InterPro" id="IPR012340">
    <property type="entry name" value="NA-bd_OB-fold"/>
</dbReference>
<evidence type="ECO:0000259" key="19">
    <source>
        <dbReference type="Pfam" id="PF04679"/>
    </source>
</evidence>
<evidence type="ECO:0000256" key="8">
    <source>
        <dbReference type="ARBA" id="ARBA00022840"/>
    </source>
</evidence>
<dbReference type="GO" id="GO:0051301">
    <property type="term" value="P:cell division"/>
    <property type="evidence" value="ECO:0007669"/>
    <property type="project" value="UniProtKB-KW"/>
</dbReference>
<accession>A0AAT9HPY1</accession>
<comment type="catalytic activity">
    <reaction evidence="13">
        <text>ATP + (deoxyribonucleotide)n-3'-hydroxyl + 5'-phospho-(deoxyribonucleotide)m = (deoxyribonucleotide)n+m + AMP + diphosphate.</text>
        <dbReference type="EC" id="6.5.1.1"/>
    </reaction>
</comment>
<dbReference type="Pfam" id="PF04679">
    <property type="entry name" value="DNA_ligase_A_C"/>
    <property type="match status" value="1"/>
</dbReference>
<dbReference type="CDD" id="cd07972">
    <property type="entry name" value="OBF_DNA_ligase_Arch_LigB"/>
    <property type="match status" value="1"/>
</dbReference>
<evidence type="ECO:0000256" key="3">
    <source>
        <dbReference type="ARBA" id="ARBA00022618"/>
    </source>
</evidence>
<evidence type="ECO:0000256" key="10">
    <source>
        <dbReference type="ARBA" id="ARBA00023172"/>
    </source>
</evidence>
<feature type="domain" description="DNA ligase ATP-dependent N-terminal" evidence="18">
    <location>
        <begin position="69"/>
        <end position="135"/>
    </location>
</feature>
<keyword evidence="5" id="KW-0479">Metal-binding</keyword>
<feature type="compositionally biased region" description="Basic and acidic residues" evidence="16">
    <location>
        <begin position="547"/>
        <end position="556"/>
    </location>
</feature>
<keyword evidence="11" id="KW-0234">DNA repair</keyword>
<evidence type="ECO:0000256" key="6">
    <source>
        <dbReference type="ARBA" id="ARBA00022741"/>
    </source>
</evidence>
<dbReference type="InterPro" id="IPR012309">
    <property type="entry name" value="DNA_ligase_ATP-dep_C"/>
</dbReference>
<dbReference type="InterPro" id="IPR016059">
    <property type="entry name" value="DNA_ligase_ATP-dep_CS"/>
</dbReference>
<dbReference type="EMBL" id="AP035768">
    <property type="protein sequence ID" value="BFO19520.1"/>
    <property type="molecule type" value="Genomic_DNA"/>
</dbReference>
<dbReference type="SUPFAM" id="SSF117018">
    <property type="entry name" value="ATP-dependent DNA ligase DNA-binding domain"/>
    <property type="match status" value="1"/>
</dbReference>
<feature type="compositionally biased region" description="Gly residues" evidence="16">
    <location>
        <begin position="562"/>
        <end position="592"/>
    </location>
</feature>
<evidence type="ECO:0000256" key="2">
    <source>
        <dbReference type="ARBA" id="ARBA00022598"/>
    </source>
</evidence>
<dbReference type="PANTHER" id="PTHR45674:SF13">
    <property type="entry name" value="DNA LIGASE-RELATED"/>
    <property type="match status" value="1"/>
</dbReference>
<evidence type="ECO:0000256" key="4">
    <source>
        <dbReference type="ARBA" id="ARBA00022705"/>
    </source>
</evidence>
<comment type="function">
    <text evidence="14">DNA ligase that seals nicks in double-stranded DNA during DNA replication, DNA recombination and DNA repair.</text>
</comment>
<dbReference type="GO" id="GO:0003910">
    <property type="term" value="F:DNA ligase (ATP) activity"/>
    <property type="evidence" value="ECO:0007669"/>
    <property type="project" value="UniProtKB-EC"/>
</dbReference>
<keyword evidence="7" id="KW-0227">DNA damage</keyword>
<feature type="compositionally biased region" description="Low complexity" evidence="16">
    <location>
        <begin position="328"/>
        <end position="338"/>
    </location>
</feature>
<evidence type="ECO:0000313" key="20">
    <source>
        <dbReference type="EMBL" id="BFO19520.1"/>
    </source>
</evidence>
<dbReference type="Gene3D" id="3.30.470.30">
    <property type="entry name" value="DNA ligase/mRNA capping enzyme"/>
    <property type="match status" value="1"/>
</dbReference>
<dbReference type="GO" id="GO:0006281">
    <property type="term" value="P:DNA repair"/>
    <property type="evidence" value="ECO:0007669"/>
    <property type="project" value="UniProtKB-KW"/>
</dbReference>
<reference evidence="20" key="2">
    <citation type="submission" date="2024-07" db="EMBL/GenBank/DDBJ databases">
        <title>Streptomyces haneummycinica sp. nov., a new antibiotic-producing actinobacterium isolated from marine sediment.</title>
        <authorList>
            <person name="Uemura M."/>
            <person name="Hamada M."/>
            <person name="Hirano S."/>
            <person name="Kobayashi K."/>
            <person name="Ohshiro T."/>
            <person name="Kobayashi T."/>
            <person name="Terahara T."/>
        </authorList>
    </citation>
    <scope>NUCLEOTIDE SEQUENCE</scope>
    <source>
        <strain evidence="20">KM77-8</strain>
    </source>
</reference>
<dbReference type="SUPFAM" id="SSF56091">
    <property type="entry name" value="DNA ligase/mRNA capping enzyme, catalytic domain"/>
    <property type="match status" value="1"/>
</dbReference>
<keyword evidence="12" id="KW-0131">Cell cycle</keyword>
<keyword evidence="8" id="KW-0067">ATP-binding</keyword>
<dbReference type="SUPFAM" id="SSF50249">
    <property type="entry name" value="Nucleic acid-binding proteins"/>
    <property type="match status" value="1"/>
</dbReference>
<dbReference type="Pfam" id="PF01068">
    <property type="entry name" value="DNA_ligase_A_M"/>
    <property type="match status" value="1"/>
</dbReference>
<keyword evidence="9" id="KW-0460">Magnesium</keyword>
<dbReference type="GO" id="GO:0003677">
    <property type="term" value="F:DNA binding"/>
    <property type="evidence" value="ECO:0007669"/>
    <property type="project" value="InterPro"/>
</dbReference>
<feature type="compositionally biased region" description="Gly residues" evidence="16">
    <location>
        <begin position="600"/>
        <end position="611"/>
    </location>
</feature>
<keyword evidence="6" id="KW-0547">Nucleotide-binding</keyword>
<dbReference type="FunFam" id="2.40.50.140:FF:000163">
    <property type="entry name" value="Probable DNA ligase"/>
    <property type="match status" value="1"/>
</dbReference>
<keyword evidence="3" id="KW-0132">Cell division</keyword>
<dbReference type="Pfam" id="PF04675">
    <property type="entry name" value="DNA_ligase_A_N"/>
    <property type="match status" value="1"/>
</dbReference>
<evidence type="ECO:0000256" key="15">
    <source>
        <dbReference type="ARBA" id="ARBA00074842"/>
    </source>
</evidence>
<feature type="compositionally biased region" description="Basic and acidic residues" evidence="16">
    <location>
        <begin position="646"/>
        <end position="656"/>
    </location>
</feature>
<evidence type="ECO:0000259" key="17">
    <source>
        <dbReference type="Pfam" id="PF01068"/>
    </source>
</evidence>
<feature type="region of interest" description="Disordered" evidence="16">
    <location>
        <begin position="505"/>
        <end position="696"/>
    </location>
</feature>
<evidence type="ECO:0000256" key="14">
    <source>
        <dbReference type="ARBA" id="ARBA00054532"/>
    </source>
</evidence>
<proteinExistence type="predicted"/>
<evidence type="ECO:0000256" key="12">
    <source>
        <dbReference type="ARBA" id="ARBA00023306"/>
    </source>
</evidence>
<keyword evidence="4" id="KW-0235">DNA replication</keyword>
<evidence type="ECO:0000256" key="1">
    <source>
        <dbReference type="ARBA" id="ARBA00012727"/>
    </source>
</evidence>
<feature type="region of interest" description="Disordered" evidence="16">
    <location>
        <begin position="316"/>
        <end position="373"/>
    </location>
</feature>
<evidence type="ECO:0000256" key="9">
    <source>
        <dbReference type="ARBA" id="ARBA00022842"/>
    </source>
</evidence>
<evidence type="ECO:0000259" key="18">
    <source>
        <dbReference type="Pfam" id="PF04675"/>
    </source>
</evidence>
<dbReference type="EC" id="6.5.1.1" evidence="1"/>
<name>A0AAT9HPY1_9ACTN</name>
<evidence type="ECO:0000256" key="16">
    <source>
        <dbReference type="SAM" id="MobiDB-lite"/>
    </source>
</evidence>
<keyword evidence="2" id="KW-0436">Ligase</keyword>
<evidence type="ECO:0000256" key="13">
    <source>
        <dbReference type="ARBA" id="ARBA00034003"/>
    </source>
</evidence>
<dbReference type="Gene3D" id="2.40.50.140">
    <property type="entry name" value="Nucleic acid-binding proteins"/>
    <property type="match status" value="1"/>
</dbReference>
<dbReference type="PANTHER" id="PTHR45674">
    <property type="entry name" value="DNA LIGASE 1/3 FAMILY MEMBER"/>
    <property type="match status" value="1"/>
</dbReference>
<dbReference type="PROSITE" id="PS00697">
    <property type="entry name" value="DNA_LIGASE_A1"/>
    <property type="match status" value="1"/>
</dbReference>
<evidence type="ECO:0000256" key="5">
    <source>
        <dbReference type="ARBA" id="ARBA00022723"/>
    </source>
</evidence>
<dbReference type="AlphaFoldDB" id="A0AAT9HPY1"/>
<gene>
    <name evidence="20" type="ORF">SHKM778_59080</name>
</gene>
<dbReference type="GO" id="GO:0005524">
    <property type="term" value="F:ATP binding"/>
    <property type="evidence" value="ECO:0007669"/>
    <property type="project" value="UniProtKB-KW"/>
</dbReference>
<dbReference type="InterPro" id="IPR050191">
    <property type="entry name" value="ATP-dep_DNA_ligase"/>
</dbReference>
<dbReference type="InterPro" id="IPR036599">
    <property type="entry name" value="DNA_ligase_N_sf"/>
</dbReference>
<organism evidence="20">
    <name type="scientific">Streptomyces haneummycinicus</name>
    <dbReference type="NCBI Taxonomy" id="3074435"/>
    <lineage>
        <taxon>Bacteria</taxon>
        <taxon>Bacillati</taxon>
        <taxon>Actinomycetota</taxon>
        <taxon>Actinomycetes</taxon>
        <taxon>Kitasatosporales</taxon>
        <taxon>Streptomycetaceae</taxon>
        <taxon>Streptomyces</taxon>
    </lineage>
</organism>
<keyword evidence="10" id="KW-0233">DNA recombination</keyword>
<evidence type="ECO:0000256" key="7">
    <source>
        <dbReference type="ARBA" id="ARBA00022763"/>
    </source>
</evidence>
<feature type="domain" description="DNA ligase ATP-dependent C-terminal" evidence="19">
    <location>
        <begin position="400"/>
        <end position="491"/>
    </location>
</feature>